<dbReference type="AlphaFoldDB" id="A0A811U2S2"/>
<evidence type="ECO:0000313" key="1">
    <source>
        <dbReference type="EMBL" id="CAD6992347.1"/>
    </source>
</evidence>
<accession>A0A811U2S2</accession>
<dbReference type="Proteomes" id="UP000606786">
    <property type="component" value="Unassembled WGS sequence"/>
</dbReference>
<keyword evidence="2" id="KW-1185">Reference proteome</keyword>
<proteinExistence type="predicted"/>
<comment type="caution">
    <text evidence="1">The sequence shown here is derived from an EMBL/GenBank/DDBJ whole genome shotgun (WGS) entry which is preliminary data.</text>
</comment>
<gene>
    <name evidence="1" type="ORF">CCAP1982_LOCUS1211</name>
</gene>
<dbReference type="EMBL" id="CAJHJT010000001">
    <property type="protein sequence ID" value="CAD6992347.1"/>
    <property type="molecule type" value="Genomic_DNA"/>
</dbReference>
<name>A0A811U2S2_CERCA</name>
<evidence type="ECO:0000313" key="2">
    <source>
        <dbReference type="Proteomes" id="UP000606786"/>
    </source>
</evidence>
<sequence length="71" mass="7358">MTSVRNSNSKTGDITSNNYETKTISANGTEKLLGSLDYVAILAVGVDGDAVAVAMAVSCQLKSVVSGEYQN</sequence>
<protein>
    <submittedName>
        <fullName evidence="1">(Mediterranean fruit fly) hypothetical protein</fullName>
    </submittedName>
</protein>
<reference evidence="1" key="1">
    <citation type="submission" date="2020-11" db="EMBL/GenBank/DDBJ databases">
        <authorList>
            <person name="Whitehead M."/>
        </authorList>
    </citation>
    <scope>NUCLEOTIDE SEQUENCE</scope>
    <source>
        <strain evidence="1">EGII</strain>
    </source>
</reference>
<organism evidence="1 2">
    <name type="scientific">Ceratitis capitata</name>
    <name type="common">Mediterranean fruit fly</name>
    <name type="synonym">Tephritis capitata</name>
    <dbReference type="NCBI Taxonomy" id="7213"/>
    <lineage>
        <taxon>Eukaryota</taxon>
        <taxon>Metazoa</taxon>
        <taxon>Ecdysozoa</taxon>
        <taxon>Arthropoda</taxon>
        <taxon>Hexapoda</taxon>
        <taxon>Insecta</taxon>
        <taxon>Pterygota</taxon>
        <taxon>Neoptera</taxon>
        <taxon>Endopterygota</taxon>
        <taxon>Diptera</taxon>
        <taxon>Brachycera</taxon>
        <taxon>Muscomorpha</taxon>
        <taxon>Tephritoidea</taxon>
        <taxon>Tephritidae</taxon>
        <taxon>Ceratitis</taxon>
        <taxon>Ceratitis</taxon>
    </lineage>
</organism>